<dbReference type="InterPro" id="IPR036388">
    <property type="entry name" value="WH-like_DNA-bd_sf"/>
</dbReference>
<dbReference type="NCBIfam" id="NF004052">
    <property type="entry name" value="PRK05572.1"/>
    <property type="match status" value="1"/>
</dbReference>
<proteinExistence type="inferred from homology"/>
<comment type="similarity">
    <text evidence="6">Belongs to the sigma-70 factor family.</text>
</comment>
<dbReference type="PIRSF" id="PIRSF000770">
    <property type="entry name" value="RNA_pol_sigma-SigE/K"/>
    <property type="match status" value="1"/>
</dbReference>
<evidence type="ECO:0000256" key="4">
    <source>
        <dbReference type="ARBA" id="ARBA00023125"/>
    </source>
</evidence>
<gene>
    <name evidence="9" type="ORF">BBF96_02120</name>
</gene>
<dbReference type="SUPFAM" id="SSF88946">
    <property type="entry name" value="Sigma2 domain of RNA polymerase sigma factors"/>
    <property type="match status" value="1"/>
</dbReference>
<dbReference type="GO" id="GO:0016987">
    <property type="term" value="F:sigma factor activity"/>
    <property type="evidence" value="ECO:0007669"/>
    <property type="project" value="UniProtKB-KW"/>
</dbReference>
<organism evidence="9 10">
    <name type="scientific">Anoxybacter fermentans</name>
    <dbReference type="NCBI Taxonomy" id="1323375"/>
    <lineage>
        <taxon>Bacteria</taxon>
        <taxon>Bacillati</taxon>
        <taxon>Bacillota</taxon>
        <taxon>Clostridia</taxon>
        <taxon>Halanaerobiales</taxon>
        <taxon>Anoxybacter</taxon>
    </lineage>
</organism>
<dbReference type="AlphaFoldDB" id="A0A3Q9HNZ2"/>
<dbReference type="GO" id="GO:0003677">
    <property type="term" value="F:DNA binding"/>
    <property type="evidence" value="ECO:0007669"/>
    <property type="project" value="UniProtKB-KW"/>
</dbReference>
<dbReference type="InterPro" id="IPR007624">
    <property type="entry name" value="RNA_pol_sigma70_r3"/>
</dbReference>
<evidence type="ECO:0000259" key="7">
    <source>
        <dbReference type="PROSITE" id="PS00715"/>
    </source>
</evidence>
<dbReference type="InterPro" id="IPR007630">
    <property type="entry name" value="RNA_pol_sigma70_r4"/>
</dbReference>
<keyword evidence="10" id="KW-1185">Reference proteome</keyword>
<dbReference type="CDD" id="cd06171">
    <property type="entry name" value="Sigma70_r4"/>
    <property type="match status" value="1"/>
</dbReference>
<dbReference type="Gene3D" id="1.10.10.10">
    <property type="entry name" value="Winged helix-like DNA-binding domain superfamily/Winged helix DNA-binding domain"/>
    <property type="match status" value="2"/>
</dbReference>
<evidence type="ECO:0000256" key="1">
    <source>
        <dbReference type="ARBA" id="ARBA00022969"/>
    </source>
</evidence>
<evidence type="ECO:0000256" key="5">
    <source>
        <dbReference type="ARBA" id="ARBA00023163"/>
    </source>
</evidence>
<keyword evidence="4 6" id="KW-0238">DNA-binding</keyword>
<name>A0A3Q9HNZ2_9FIRM</name>
<dbReference type="GO" id="GO:0030435">
    <property type="term" value="P:sporulation resulting in formation of a cellular spore"/>
    <property type="evidence" value="ECO:0007669"/>
    <property type="project" value="UniProtKB-KW"/>
</dbReference>
<dbReference type="Pfam" id="PF04539">
    <property type="entry name" value="Sigma70_r3"/>
    <property type="match status" value="1"/>
</dbReference>
<dbReference type="Pfam" id="PF04545">
    <property type="entry name" value="Sigma70_r4"/>
    <property type="match status" value="1"/>
</dbReference>
<dbReference type="PANTHER" id="PTHR30603">
    <property type="entry name" value="RNA POLYMERASE SIGMA FACTOR RPO"/>
    <property type="match status" value="1"/>
</dbReference>
<keyword evidence="3 6" id="KW-0731">Sigma factor</keyword>
<feature type="domain" description="RNA polymerase sigma-70" evidence="7">
    <location>
        <begin position="64"/>
        <end position="77"/>
    </location>
</feature>
<sequence>MANYRQEFGHIPHHEILSDAETRKLIALAQEGDDQAKERLVQHNLRLVMKITHRFKNSGYEMEDLFQVGTIGLIKAIRDFDLSRNLKFSTYAVPRVIGEIRRFIRDDGLVKVSRTLKESASRIRKFKESFIKEEGREPTVQEISQKTGLTPEDIINAMEAVQEPTSLFSPIFEKEGEEILLIDQIYDDQMGFVEGEINKIALRQVLSRLDERSRRIVFLRYFQERTQTEIAEILGISQVHVSRLEKKVLEEIKHMLA</sequence>
<dbReference type="EMBL" id="CP016379">
    <property type="protein sequence ID" value="AZR72294.1"/>
    <property type="molecule type" value="Genomic_DNA"/>
</dbReference>
<evidence type="ECO:0000256" key="3">
    <source>
        <dbReference type="ARBA" id="ARBA00023082"/>
    </source>
</evidence>
<evidence type="ECO:0000259" key="8">
    <source>
        <dbReference type="PROSITE" id="PS00716"/>
    </source>
</evidence>
<protein>
    <recommendedName>
        <fullName evidence="6">RNA polymerase sigma factor</fullName>
    </recommendedName>
</protein>
<dbReference type="PRINTS" id="PR00046">
    <property type="entry name" value="SIGMA70FCT"/>
</dbReference>
<dbReference type="SUPFAM" id="SSF88659">
    <property type="entry name" value="Sigma3 and sigma4 domains of RNA polymerase sigma factors"/>
    <property type="match status" value="2"/>
</dbReference>
<dbReference type="PROSITE" id="PS00716">
    <property type="entry name" value="SIGMA70_2"/>
    <property type="match status" value="1"/>
</dbReference>
<dbReference type="NCBIfam" id="TIGR02980">
    <property type="entry name" value="SigBFG"/>
    <property type="match status" value="1"/>
</dbReference>
<keyword evidence="5 6" id="KW-0804">Transcription</keyword>
<dbReference type="Pfam" id="PF04542">
    <property type="entry name" value="Sigma70_r2"/>
    <property type="match status" value="1"/>
</dbReference>
<reference evidence="9 10" key="1">
    <citation type="submission" date="2016-07" db="EMBL/GenBank/DDBJ databases">
        <title>Genome and transcriptome analysis of iron-reducing fermentative bacteria Anoxybacter fermentans.</title>
        <authorList>
            <person name="Zeng X."/>
            <person name="Shao Z."/>
        </authorList>
    </citation>
    <scope>NUCLEOTIDE SEQUENCE [LARGE SCALE GENOMIC DNA]</scope>
    <source>
        <strain evidence="9 10">DY22613</strain>
    </source>
</reference>
<dbReference type="Proteomes" id="UP000267250">
    <property type="component" value="Chromosome"/>
</dbReference>
<dbReference type="InterPro" id="IPR050239">
    <property type="entry name" value="Sigma-70_RNA_pol_init_factors"/>
</dbReference>
<dbReference type="InterPro" id="IPR013325">
    <property type="entry name" value="RNA_pol_sigma_r2"/>
</dbReference>
<evidence type="ECO:0000313" key="9">
    <source>
        <dbReference type="EMBL" id="AZR72294.1"/>
    </source>
</evidence>
<dbReference type="NCBIfam" id="TIGR02937">
    <property type="entry name" value="sigma70-ECF"/>
    <property type="match status" value="1"/>
</dbReference>
<dbReference type="OrthoDB" id="9809557at2"/>
<feature type="domain" description="RNA polymerase sigma-70" evidence="8">
    <location>
        <begin position="226"/>
        <end position="252"/>
    </location>
</feature>
<dbReference type="InterPro" id="IPR014284">
    <property type="entry name" value="RNA_pol_sigma-70_dom"/>
</dbReference>
<dbReference type="RefSeq" id="WP_127015629.1">
    <property type="nucleotide sequence ID" value="NZ_CP016379.1"/>
</dbReference>
<dbReference type="GO" id="GO:0006352">
    <property type="term" value="P:DNA-templated transcription initiation"/>
    <property type="evidence" value="ECO:0007669"/>
    <property type="project" value="InterPro"/>
</dbReference>
<evidence type="ECO:0000256" key="2">
    <source>
        <dbReference type="ARBA" id="ARBA00023015"/>
    </source>
</evidence>
<dbReference type="PANTHER" id="PTHR30603:SF17">
    <property type="entry name" value="RNA POLYMERASE SIGMA-G FACTOR"/>
    <property type="match status" value="1"/>
</dbReference>
<accession>A0A3Q9HNZ2</accession>
<dbReference type="PROSITE" id="PS00715">
    <property type="entry name" value="SIGMA70_1"/>
    <property type="match status" value="1"/>
</dbReference>
<keyword evidence="2 6" id="KW-0805">Transcription regulation</keyword>
<dbReference type="KEGG" id="aft:BBF96_02120"/>
<dbReference type="InterPro" id="IPR007627">
    <property type="entry name" value="RNA_pol_sigma70_r2"/>
</dbReference>
<dbReference type="InterPro" id="IPR014322">
    <property type="entry name" value="RNA_pol_sigma-B/F/G"/>
</dbReference>
<evidence type="ECO:0000313" key="10">
    <source>
        <dbReference type="Proteomes" id="UP000267250"/>
    </source>
</evidence>
<evidence type="ECO:0000256" key="6">
    <source>
        <dbReference type="RuleBase" id="RU362124"/>
    </source>
</evidence>
<dbReference type="InterPro" id="IPR000943">
    <property type="entry name" value="RNA_pol_sigma70"/>
</dbReference>
<dbReference type="InterPro" id="IPR013324">
    <property type="entry name" value="RNA_pol_sigma_r3/r4-like"/>
</dbReference>
<keyword evidence="1" id="KW-0749">Sporulation</keyword>
<comment type="function">
    <text evidence="6">Sigma factors are initiation factors that promote the attachment of RNA polymerase to specific initiation sites and are then released.</text>
</comment>
<dbReference type="Gene3D" id="1.20.120.1810">
    <property type="match status" value="1"/>
</dbReference>